<proteinExistence type="predicted"/>
<dbReference type="EMBL" id="JBIGHW010000002">
    <property type="protein sequence ID" value="MFG6440206.1"/>
    <property type="molecule type" value="Genomic_DNA"/>
</dbReference>
<gene>
    <name evidence="3" type="ORF">ACG0Z3_05865</name>
</gene>
<sequence>MTRARLTPARRVAAIGLLALLTACGGGSDSAAPTPPSPLTVPAPPTASGDTTVQAAYQPGVRELSTASGSPQLLHSDAAGTLQFSAAPGAQVGQVLIVAGRAYLVTAVDATGTQVGTRAPELGEVFASLRIKASVQDASALPASTPAGMARPLASATAGTSFSAELGSLGPVGISYKGQLAMKLNLDLDFTAASGFKTFDLTGDLTFTQTLLLQLLTTAADGSTSKGLELTRFRYVIPQTLGLAQVEVPVMLQAQASGDAKLEMRVIAGDTRAHVALHYDPATRQLQSSNRIDASGASQAPTGTPAAAVSTTSLGLQLKAGPDLQLKILETVAPFSASLRANLGVSAQLVATGLRNCLGWKSELGLEVGATLKLGANGDAQASAATAPWLLGGGGDLSACQTPPATDPTPTPTPTPAPVDGLSLLPLPAGAELLSGYQLVLAVDAVAADVRRAFNVDAACWMQPFYGLQAELLETVQACAHTLQPQVRRADGSGVDVWSSDDWLVRFESPSLLACAADLQDPRLGLVRDGVALTHAQGNFANTVTYAIAPGATHTNQFSAVCQLQVTERVTGKRYVLRSPLWVAPAGRLMQAAGYGVIWTWWGN</sequence>
<evidence type="ECO:0000313" key="3">
    <source>
        <dbReference type="EMBL" id="MFG6440206.1"/>
    </source>
</evidence>
<evidence type="ECO:0000313" key="4">
    <source>
        <dbReference type="Proteomes" id="UP001606301"/>
    </source>
</evidence>
<evidence type="ECO:0008006" key="5">
    <source>
        <dbReference type="Google" id="ProtNLM"/>
    </source>
</evidence>
<evidence type="ECO:0000256" key="1">
    <source>
        <dbReference type="SAM" id="MobiDB-lite"/>
    </source>
</evidence>
<dbReference type="RefSeq" id="WP_394396198.1">
    <property type="nucleotide sequence ID" value="NZ_JBIGHW010000002.1"/>
</dbReference>
<evidence type="ECO:0000256" key="2">
    <source>
        <dbReference type="SAM" id="SignalP"/>
    </source>
</evidence>
<reference evidence="3 4" key="1">
    <citation type="submission" date="2024-08" db="EMBL/GenBank/DDBJ databases">
        <authorList>
            <person name="Lu H."/>
        </authorList>
    </citation>
    <scope>NUCLEOTIDE SEQUENCE [LARGE SCALE GENOMIC DNA]</scope>
    <source>
        <strain evidence="3 4">LKC17W</strain>
    </source>
</reference>
<feature type="chain" id="PRO_5047503385" description="Lipoprotein" evidence="2">
    <location>
        <begin position="32"/>
        <end position="604"/>
    </location>
</feature>
<dbReference type="PROSITE" id="PS51257">
    <property type="entry name" value="PROKAR_LIPOPROTEIN"/>
    <property type="match status" value="1"/>
</dbReference>
<feature type="signal peptide" evidence="2">
    <location>
        <begin position="1"/>
        <end position="31"/>
    </location>
</feature>
<organism evidence="3 4">
    <name type="scientific">Pelomonas margarita</name>
    <dbReference type="NCBI Taxonomy" id="3299031"/>
    <lineage>
        <taxon>Bacteria</taxon>
        <taxon>Pseudomonadati</taxon>
        <taxon>Pseudomonadota</taxon>
        <taxon>Betaproteobacteria</taxon>
        <taxon>Burkholderiales</taxon>
        <taxon>Sphaerotilaceae</taxon>
        <taxon>Roseateles</taxon>
    </lineage>
</organism>
<accession>A0ABW7FEQ4</accession>
<keyword evidence="4" id="KW-1185">Reference proteome</keyword>
<dbReference type="Proteomes" id="UP001606301">
    <property type="component" value="Unassembled WGS sequence"/>
</dbReference>
<protein>
    <recommendedName>
        <fullName evidence="5">Lipoprotein</fullName>
    </recommendedName>
</protein>
<feature type="compositionally biased region" description="Pro residues" evidence="1">
    <location>
        <begin position="33"/>
        <end position="45"/>
    </location>
</feature>
<feature type="region of interest" description="Disordered" evidence="1">
    <location>
        <begin position="27"/>
        <end position="51"/>
    </location>
</feature>
<name>A0ABW7FEQ4_9BURK</name>
<comment type="caution">
    <text evidence="3">The sequence shown here is derived from an EMBL/GenBank/DDBJ whole genome shotgun (WGS) entry which is preliminary data.</text>
</comment>
<keyword evidence="2" id="KW-0732">Signal</keyword>